<dbReference type="EMBL" id="UZAD01013194">
    <property type="protein sequence ID" value="VDN91820.1"/>
    <property type="molecule type" value="Genomic_DNA"/>
</dbReference>
<accession>A0A158PRL9</accession>
<dbReference type="InterPro" id="IPR006569">
    <property type="entry name" value="CID_dom"/>
</dbReference>
<dbReference type="GO" id="GO:0006396">
    <property type="term" value="P:RNA processing"/>
    <property type="evidence" value="ECO:0007669"/>
    <property type="project" value="InterPro"/>
</dbReference>
<protein>
    <submittedName>
        <fullName evidence="7">Calcium homeostasis endoplasmic reticulum protein</fullName>
    </submittedName>
</protein>
<feature type="domain" description="SURP motif" evidence="2">
    <location>
        <begin position="24"/>
        <end position="66"/>
    </location>
</feature>
<feature type="region of interest" description="Disordered" evidence="1">
    <location>
        <begin position="1"/>
        <end position="20"/>
    </location>
</feature>
<dbReference type="SMART" id="SM00443">
    <property type="entry name" value="G_patch"/>
    <property type="match status" value="1"/>
</dbReference>
<dbReference type="Pfam" id="PF01585">
    <property type="entry name" value="G-patch"/>
    <property type="match status" value="1"/>
</dbReference>
<dbReference type="GO" id="GO:0006874">
    <property type="term" value="P:intracellular calcium ion homeostasis"/>
    <property type="evidence" value="ECO:0007669"/>
    <property type="project" value="TreeGrafter"/>
</dbReference>
<dbReference type="InterPro" id="IPR000061">
    <property type="entry name" value="Surp"/>
</dbReference>
<evidence type="ECO:0000313" key="7">
    <source>
        <dbReference type="WBParaSite" id="BPAG_0001067201-mRNA-1"/>
    </source>
</evidence>
<feature type="compositionally biased region" description="Pro residues" evidence="1">
    <location>
        <begin position="703"/>
        <end position="713"/>
    </location>
</feature>
<evidence type="ECO:0000259" key="2">
    <source>
        <dbReference type="PROSITE" id="PS50128"/>
    </source>
</evidence>
<feature type="compositionally biased region" description="Basic residues" evidence="1">
    <location>
        <begin position="646"/>
        <end position="664"/>
    </location>
</feature>
<dbReference type="SMART" id="SM00648">
    <property type="entry name" value="SWAP"/>
    <property type="match status" value="1"/>
</dbReference>
<keyword evidence="6" id="KW-1185">Reference proteome</keyword>
<reference evidence="5 6" key="2">
    <citation type="submission" date="2018-11" db="EMBL/GenBank/DDBJ databases">
        <authorList>
            <consortium name="Pathogen Informatics"/>
        </authorList>
    </citation>
    <scope>NUCLEOTIDE SEQUENCE [LARGE SCALE GENOMIC DNA]</scope>
</reference>
<dbReference type="STRING" id="6280.A0A158PRL9"/>
<dbReference type="Gene3D" id="1.10.10.790">
    <property type="entry name" value="Surp module"/>
    <property type="match status" value="1"/>
</dbReference>
<dbReference type="GO" id="GO:0048471">
    <property type="term" value="C:perinuclear region of cytoplasm"/>
    <property type="evidence" value="ECO:0007669"/>
    <property type="project" value="TreeGrafter"/>
</dbReference>
<dbReference type="PROSITE" id="PS51391">
    <property type="entry name" value="CID"/>
    <property type="match status" value="1"/>
</dbReference>
<feature type="domain" description="CID" evidence="4">
    <location>
        <begin position="142"/>
        <end position="283"/>
    </location>
</feature>
<feature type="region of interest" description="Disordered" evidence="1">
    <location>
        <begin position="589"/>
        <end position="760"/>
    </location>
</feature>
<evidence type="ECO:0000259" key="4">
    <source>
        <dbReference type="PROSITE" id="PS51391"/>
    </source>
</evidence>
<dbReference type="PROSITE" id="PS50128">
    <property type="entry name" value="SURP"/>
    <property type="match status" value="1"/>
</dbReference>
<proteinExistence type="predicted"/>
<dbReference type="InterPro" id="IPR035967">
    <property type="entry name" value="SWAP/Surp_sf"/>
</dbReference>
<evidence type="ECO:0000313" key="6">
    <source>
        <dbReference type="Proteomes" id="UP000278627"/>
    </source>
</evidence>
<feature type="compositionally biased region" description="Polar residues" evidence="1">
    <location>
        <begin position="691"/>
        <end position="700"/>
    </location>
</feature>
<dbReference type="InterPro" id="IPR008942">
    <property type="entry name" value="ENTH_VHS"/>
</dbReference>
<dbReference type="Pfam" id="PF01805">
    <property type="entry name" value="Surp"/>
    <property type="match status" value="1"/>
</dbReference>
<feature type="compositionally biased region" description="Polar residues" evidence="1">
    <location>
        <begin position="1"/>
        <end position="12"/>
    </location>
</feature>
<dbReference type="Gene3D" id="1.25.40.90">
    <property type="match status" value="1"/>
</dbReference>
<gene>
    <name evidence="5" type="ORF">BPAG_LOCUS10634</name>
</gene>
<dbReference type="PANTHER" id="PTHR12323">
    <property type="entry name" value="SR-RELATED CTD ASSOCIATED FACTOR 6"/>
    <property type="match status" value="1"/>
</dbReference>
<dbReference type="Proteomes" id="UP000278627">
    <property type="component" value="Unassembled WGS sequence"/>
</dbReference>
<evidence type="ECO:0000313" key="5">
    <source>
        <dbReference type="EMBL" id="VDN91820.1"/>
    </source>
</evidence>
<dbReference type="InterPro" id="IPR000467">
    <property type="entry name" value="G_patch_dom"/>
</dbReference>
<reference evidence="7" key="1">
    <citation type="submission" date="2016-04" db="UniProtKB">
        <authorList>
            <consortium name="WormBaseParasite"/>
        </authorList>
    </citation>
    <scope>IDENTIFICATION</scope>
</reference>
<dbReference type="PANTHER" id="PTHR12323:SF0">
    <property type="entry name" value="CALCIUM HOMEOSTASIS ENDOPLASMIC RETICULUM PROTEIN"/>
    <property type="match status" value="1"/>
</dbReference>
<dbReference type="PROSITE" id="PS50174">
    <property type="entry name" value="G_PATCH"/>
    <property type="match status" value="1"/>
</dbReference>
<dbReference type="AlphaFoldDB" id="A0A158PRL9"/>
<evidence type="ECO:0000259" key="3">
    <source>
        <dbReference type="PROSITE" id="PS50174"/>
    </source>
</evidence>
<evidence type="ECO:0000256" key="1">
    <source>
        <dbReference type="SAM" id="MobiDB-lite"/>
    </source>
</evidence>
<dbReference type="GO" id="GO:0003723">
    <property type="term" value="F:RNA binding"/>
    <property type="evidence" value="ECO:0007669"/>
    <property type="project" value="InterPro"/>
</dbReference>
<feature type="compositionally biased region" description="Low complexity" evidence="1">
    <location>
        <begin position="613"/>
        <end position="626"/>
    </location>
</feature>
<dbReference type="Pfam" id="PF25127">
    <property type="entry name" value="DUF7819"/>
    <property type="match status" value="1"/>
</dbReference>
<sequence length="787" mass="89310">MLGTPSLGSTSIPRAPEDEDSRNVIDRLAEFVAKNGMEFEERTRAKQYGDPRFAFLYGGEFADYYLNDGNPTAGLVPPPAIHVPQFDANAALAQIATFNQQIADSEANLRAQFESIELQKEAQLATAIEKAEADKIASICEQVALDVDPLSKMLDQLSGHCSKDVISNSKKWIFEKCTTDRLREAILMYLLYRVKEPRATEQFKLHILYLINDWAHHCQRKKLDAIRQMLSRYVPQLYAFTAQGVKEAIVNEKLEKLVGVWEGHKYFDDGCYKQLRNPLLLYQNWKNAQQAEYAKKAAEIHAQLLATYKGYEQQHQEFALHCRTQIALLQQQIEAERIKQSMPPSASGPAMPPLPPAAAPEGPSPLNRRERRSRFDQKIAGPPPTQNNFANIPPENDYGRFFTAPPPHTNVPSPKDIYHARPDEDDPSYVIYDEDEFNSGLQNKNRKNENEVQAARAPFRGPSQPVVFGPPPQNMFDDAALIPSVPYYELPAGMMMPLIEMEDVLYKPVIVSKLRLPPPIPPTERLLRAMDAFYAPQSLENQRDTDGWERHGLLEYYSKKNEIKKKVEEQLKEEGKTLEDAIENVYIEETNEEKDEKQNYRRSSSRSHHRSSSSDSSSSRSSTYSSDRSRRRSRSSHSSASFSSRSRSRSRSLSRSDSRRRRSRSRSDSSRRRRRSDSRSASPDIRPSFGNPKQNHSRSPTPKFIPPSGPPPRLSSANKGAQLLAKMGWQGGGLGADRQGIEEPISGGEIRDAVDQFRGVGSKPDMYEEYRKQMSGYHKSRNKRGFD</sequence>
<organism evidence="7">
    <name type="scientific">Brugia pahangi</name>
    <name type="common">Filarial nematode worm</name>
    <dbReference type="NCBI Taxonomy" id="6280"/>
    <lineage>
        <taxon>Eukaryota</taxon>
        <taxon>Metazoa</taxon>
        <taxon>Ecdysozoa</taxon>
        <taxon>Nematoda</taxon>
        <taxon>Chromadorea</taxon>
        <taxon>Rhabditida</taxon>
        <taxon>Spirurina</taxon>
        <taxon>Spiruromorpha</taxon>
        <taxon>Filarioidea</taxon>
        <taxon>Onchocercidae</taxon>
        <taxon>Brugia</taxon>
    </lineage>
</organism>
<feature type="region of interest" description="Disordered" evidence="1">
    <location>
        <begin position="339"/>
        <end position="415"/>
    </location>
</feature>
<feature type="domain" description="G-patch" evidence="3">
    <location>
        <begin position="716"/>
        <end position="765"/>
    </location>
</feature>
<name>A0A158PRL9_BRUPA</name>
<dbReference type="Pfam" id="PF04818">
    <property type="entry name" value="CID"/>
    <property type="match status" value="1"/>
</dbReference>
<dbReference type="WBParaSite" id="BPAG_0001067201-mRNA-1">
    <property type="protein sequence ID" value="BPAG_0001067201-mRNA-1"/>
    <property type="gene ID" value="BPAG_0001067201"/>
</dbReference>
<feature type="compositionally biased region" description="Low complexity" evidence="1">
    <location>
        <begin position="636"/>
        <end position="645"/>
    </location>
</feature>
<dbReference type="SUPFAM" id="SSF109905">
    <property type="entry name" value="Surp module (SWAP domain)"/>
    <property type="match status" value="1"/>
</dbReference>
<dbReference type="InterPro" id="IPR056721">
    <property type="entry name" value="DUF7819"/>
</dbReference>